<dbReference type="InterPro" id="IPR003656">
    <property type="entry name" value="Znf_BED"/>
</dbReference>
<accession>A0A8X8BIX4</accession>
<dbReference type="InterPro" id="IPR002347">
    <property type="entry name" value="SDR_fam"/>
</dbReference>
<dbReference type="SUPFAM" id="SSF53098">
    <property type="entry name" value="Ribonuclease H-like"/>
    <property type="match status" value="1"/>
</dbReference>
<name>A0A8X8BIX4_POLSE</name>
<feature type="region of interest" description="Disordered" evidence="8">
    <location>
        <begin position="512"/>
        <end position="535"/>
    </location>
</feature>
<feature type="compositionally biased region" description="Basic and acidic residues" evidence="8">
    <location>
        <begin position="516"/>
        <end position="526"/>
    </location>
</feature>
<dbReference type="PROSITE" id="PS50808">
    <property type="entry name" value="ZF_BED"/>
    <property type="match status" value="1"/>
</dbReference>
<comment type="subcellular location">
    <subcellularLocation>
        <location evidence="1">Nucleus</location>
    </subcellularLocation>
</comment>
<dbReference type="PANTHER" id="PTHR46169">
    <property type="entry name" value="DNA REPLICATION-RELATED ELEMENT FACTOR, ISOFORM A"/>
    <property type="match status" value="1"/>
</dbReference>
<dbReference type="InterPro" id="IPR036291">
    <property type="entry name" value="NAD(P)-bd_dom_sf"/>
</dbReference>
<dbReference type="PANTHER" id="PTHR46169:SF2">
    <property type="entry name" value="E3 SUMO-PROTEIN LIGASE ZBED1"/>
    <property type="match status" value="1"/>
</dbReference>
<reference evidence="10 11" key="1">
    <citation type="journal article" date="2021" name="Cell">
        <title>Tracing the genetic footprints of vertebrate landing in non-teleost ray-finned fishes.</title>
        <authorList>
            <person name="Bi X."/>
            <person name="Wang K."/>
            <person name="Yang L."/>
            <person name="Pan H."/>
            <person name="Jiang H."/>
            <person name="Wei Q."/>
            <person name="Fang M."/>
            <person name="Yu H."/>
            <person name="Zhu C."/>
            <person name="Cai Y."/>
            <person name="He Y."/>
            <person name="Gan X."/>
            <person name="Zeng H."/>
            <person name="Yu D."/>
            <person name="Zhu Y."/>
            <person name="Jiang H."/>
            <person name="Qiu Q."/>
            <person name="Yang H."/>
            <person name="Zhang Y.E."/>
            <person name="Wang W."/>
            <person name="Zhu M."/>
            <person name="He S."/>
            <person name="Zhang G."/>
        </authorList>
    </citation>
    <scope>NUCLEOTIDE SEQUENCE [LARGE SCALE GENOMIC DNA]</scope>
    <source>
        <strain evidence="10">Bchr_013</strain>
    </source>
</reference>
<keyword evidence="4" id="KW-0862">Zinc</keyword>
<dbReference type="GO" id="GO:0005634">
    <property type="term" value="C:nucleus"/>
    <property type="evidence" value="ECO:0007669"/>
    <property type="project" value="UniProtKB-SubCell"/>
</dbReference>
<dbReference type="SMART" id="SM00614">
    <property type="entry name" value="ZnF_BED"/>
    <property type="match status" value="1"/>
</dbReference>
<sequence length="864" mass="98494">MENKGEGSLSDLKLVAHPRAKSKVWKYFGFDTDAEGCILQWKKIYCRICMAQIAYSGNTSNLSYHLEKNHPDEFCEFVKSNTEQMREAFATAFSKLKPETSQHYVQDTIIMKPSYVYENRKHQDLTSAVIGFICEGMYPVSVVDEPTFRALLKTADPRYELPSRSYISTKAIPEKYYLVKEVIFKELADVVWCGVSADMWRSPNQNRTYITLTAHSLNNCSISSLILTTRCLKTFEVPEDNTAENITRALYEAFVEWGINGKVFSVTTNCSVDIVKACSLLDLPVHMPCFGHTVNQGIIQAFQLPKLSSLLSRCRKLVEYFQQSSVAMYMLREKQKQQNVAQCMLISDRVTWWVSTLAMLQRLKEQQFVIASVLVEDSNNHHLMLEATEWSTVEGLVDLLLPFKQAADMMTACKYPTISMVKPLLHMLLNTTLKAKDSDLKEISMAKEIITKELSSTYQQTPEIDMFLNVATFIDPRYKKLPFLSPFERAQVENRVIEEAKAMLEKWKDGCSGSEDPLHFSDEPPIKRPTTSTPPPVNNANNILSVIFCQTGSDENQEELHAQVMEELSNFKSQKVLGLNEDPLRWWSDRLALFPILPKILQKYWCVPATSVFPERLFSSSGNVLSGKRNRLAPAHVDQQVFLYENTRNGCEPEPTDEDETAVMLVPQRQTKDGFEEHIGLNYLGHFLLTSLLLDTLKTSGSADSCSRVVTVSSATHYVGSLNLEDLQSSCCYSPYGAYAQSKLVLVMFTYHLQQQLLTDGSHVTANVVDPGVVNTDLYQHISWPAKLCKWIVAWFLFRYRTTLLFLWAYDAGNKALLLLDRYTEDKRLVKIVHLRERKVMCHQTLHKAYILLCGASIIKELMK</sequence>
<feature type="non-terminal residue" evidence="10">
    <location>
        <position position="1"/>
    </location>
</feature>
<gene>
    <name evidence="10" type="primary">Zbed1_0</name>
    <name evidence="10" type="ORF">GTO96_0012761</name>
</gene>
<evidence type="ECO:0000313" key="11">
    <source>
        <dbReference type="Proteomes" id="UP000886611"/>
    </source>
</evidence>
<dbReference type="SUPFAM" id="SSF57667">
    <property type="entry name" value="beta-beta-alpha zinc fingers"/>
    <property type="match status" value="1"/>
</dbReference>
<comment type="caution">
    <text evidence="10">The sequence shown here is derived from an EMBL/GenBank/DDBJ whole genome shotgun (WGS) entry which is preliminary data.</text>
</comment>
<evidence type="ECO:0000256" key="1">
    <source>
        <dbReference type="ARBA" id="ARBA00004123"/>
    </source>
</evidence>
<dbReference type="InterPro" id="IPR036236">
    <property type="entry name" value="Znf_C2H2_sf"/>
</dbReference>
<dbReference type="GO" id="GO:0046983">
    <property type="term" value="F:protein dimerization activity"/>
    <property type="evidence" value="ECO:0007669"/>
    <property type="project" value="InterPro"/>
</dbReference>
<dbReference type="EMBL" id="JAATIS010008602">
    <property type="protein sequence ID" value="KAG2457031.1"/>
    <property type="molecule type" value="Genomic_DNA"/>
</dbReference>
<evidence type="ECO:0000313" key="10">
    <source>
        <dbReference type="EMBL" id="KAG2457031.1"/>
    </source>
</evidence>
<dbReference type="InterPro" id="IPR052717">
    <property type="entry name" value="Vacuolar_transposase_reg"/>
</dbReference>
<dbReference type="SUPFAM" id="SSF51735">
    <property type="entry name" value="NAD(P)-binding Rossmann-fold domains"/>
    <property type="match status" value="1"/>
</dbReference>
<keyword evidence="2" id="KW-0479">Metal-binding</keyword>
<evidence type="ECO:0000256" key="6">
    <source>
        <dbReference type="ARBA" id="ARBA00023242"/>
    </source>
</evidence>
<dbReference type="InterPro" id="IPR008906">
    <property type="entry name" value="HATC_C_dom"/>
</dbReference>
<proteinExistence type="predicted"/>
<evidence type="ECO:0000256" key="4">
    <source>
        <dbReference type="ARBA" id="ARBA00022833"/>
    </source>
</evidence>
<evidence type="ECO:0000256" key="7">
    <source>
        <dbReference type="PROSITE-ProRule" id="PRU00027"/>
    </source>
</evidence>
<dbReference type="Proteomes" id="UP000886611">
    <property type="component" value="Unassembled WGS sequence"/>
</dbReference>
<evidence type="ECO:0000259" key="9">
    <source>
        <dbReference type="PROSITE" id="PS50808"/>
    </source>
</evidence>
<keyword evidence="3 7" id="KW-0863">Zinc-finger</keyword>
<dbReference type="Pfam" id="PF05699">
    <property type="entry name" value="Dimer_Tnp_hAT"/>
    <property type="match status" value="1"/>
</dbReference>
<dbReference type="GO" id="GO:0003677">
    <property type="term" value="F:DNA binding"/>
    <property type="evidence" value="ECO:0007669"/>
    <property type="project" value="UniProtKB-KW"/>
</dbReference>
<keyword evidence="6" id="KW-0539">Nucleus</keyword>
<dbReference type="Pfam" id="PF02892">
    <property type="entry name" value="zf-BED"/>
    <property type="match status" value="1"/>
</dbReference>
<keyword evidence="11" id="KW-1185">Reference proteome</keyword>
<keyword evidence="5" id="KW-0238">DNA-binding</keyword>
<dbReference type="Pfam" id="PF00106">
    <property type="entry name" value="adh_short"/>
    <property type="match status" value="1"/>
</dbReference>
<evidence type="ECO:0000256" key="8">
    <source>
        <dbReference type="SAM" id="MobiDB-lite"/>
    </source>
</evidence>
<dbReference type="GO" id="GO:0008270">
    <property type="term" value="F:zinc ion binding"/>
    <property type="evidence" value="ECO:0007669"/>
    <property type="project" value="UniProtKB-KW"/>
</dbReference>
<feature type="domain" description="BED-type" evidence="9">
    <location>
        <begin position="19"/>
        <end position="77"/>
    </location>
</feature>
<dbReference type="SUPFAM" id="SSF140996">
    <property type="entry name" value="Hermes dimerisation domain"/>
    <property type="match status" value="1"/>
</dbReference>
<evidence type="ECO:0000256" key="3">
    <source>
        <dbReference type="ARBA" id="ARBA00022771"/>
    </source>
</evidence>
<evidence type="ECO:0000256" key="2">
    <source>
        <dbReference type="ARBA" id="ARBA00022723"/>
    </source>
</evidence>
<organism evidence="10 11">
    <name type="scientific">Polypterus senegalus</name>
    <name type="common">Senegal bichir</name>
    <dbReference type="NCBI Taxonomy" id="55291"/>
    <lineage>
        <taxon>Eukaryota</taxon>
        <taxon>Metazoa</taxon>
        <taxon>Chordata</taxon>
        <taxon>Craniata</taxon>
        <taxon>Vertebrata</taxon>
        <taxon>Euteleostomi</taxon>
        <taxon>Actinopterygii</taxon>
        <taxon>Polypteriformes</taxon>
        <taxon>Polypteridae</taxon>
        <taxon>Polypterus</taxon>
    </lineage>
</organism>
<feature type="non-terminal residue" evidence="10">
    <location>
        <position position="864"/>
    </location>
</feature>
<dbReference type="InterPro" id="IPR012337">
    <property type="entry name" value="RNaseH-like_sf"/>
</dbReference>
<dbReference type="Gene3D" id="3.40.50.720">
    <property type="entry name" value="NAD(P)-binding Rossmann-like Domain"/>
    <property type="match status" value="1"/>
</dbReference>
<evidence type="ECO:0000256" key="5">
    <source>
        <dbReference type="ARBA" id="ARBA00023125"/>
    </source>
</evidence>
<dbReference type="GO" id="GO:0006357">
    <property type="term" value="P:regulation of transcription by RNA polymerase II"/>
    <property type="evidence" value="ECO:0007669"/>
    <property type="project" value="TreeGrafter"/>
</dbReference>
<dbReference type="AlphaFoldDB" id="A0A8X8BIX4"/>
<protein>
    <submittedName>
        <fullName evidence="10">ZBED1 protein</fullName>
    </submittedName>
</protein>